<keyword evidence="1" id="KW-0472">Membrane</keyword>
<evidence type="ECO:0000313" key="3">
    <source>
        <dbReference type="Proteomes" id="UP001515480"/>
    </source>
</evidence>
<dbReference type="AlphaFoldDB" id="A0AB34IMK5"/>
<feature type="transmembrane region" description="Helical" evidence="1">
    <location>
        <begin position="364"/>
        <end position="386"/>
    </location>
</feature>
<proteinExistence type="predicted"/>
<keyword evidence="3" id="KW-1185">Reference proteome</keyword>
<sequence>MSLVQDSVQDCSPPLPDKRVSLAVRVGPLTAGALSLLLLLCHGLFLFAQLASALQDCPTLPQLPNFTSACDDSNELMLARVDAAVTFEFEAKGLISAAFGFLEASECNSSCPDAPSRSPDSLCSLLACDSCTSLAGVELEQRCRLELTDSLMTISTLGSIYMLWWQDESPTCLSGAEPWCVGTYPYRVAGAAYFFTCLIWPHLKLLLLHLAFYLPLRAATRRNVCFWLALFGKWTLMDCLSMFVILGLYHIRIPIPLATAYGALDHHCLPLCAMLNGTACGRVCDDVSRAAHHLSLPSGEVHASLTMSGQAAMTCYRLAALLSISSSALVEFVDERRRPAAERREALLAPPADPSAPSALPPSLAAAAAHGALLVAQLVAVSLALASPFFERTLSGSAVAALGQLGVRLDATFSLLHIGTLLPLHGSDLPNTLSYVLFVLLCPLLVPLASLAVLLGAAARAPVARLRALLFASRYLSYFAGFEVLLIAVLLIENSQFSGRGTQGLLNEETFPQCSLLAHLFPESEHCFQMDMHLRSGFGFAIGATVLYFLSGMSGSPTYKYLHRRLYVDDPAPPPNCPRLCRKSR</sequence>
<comment type="caution">
    <text evidence="2">The sequence shown here is derived from an EMBL/GenBank/DDBJ whole genome shotgun (WGS) entry which is preliminary data.</text>
</comment>
<organism evidence="2 3">
    <name type="scientific">Prymnesium parvum</name>
    <name type="common">Toxic golden alga</name>
    <dbReference type="NCBI Taxonomy" id="97485"/>
    <lineage>
        <taxon>Eukaryota</taxon>
        <taxon>Haptista</taxon>
        <taxon>Haptophyta</taxon>
        <taxon>Prymnesiophyceae</taxon>
        <taxon>Prymnesiales</taxon>
        <taxon>Prymnesiaceae</taxon>
        <taxon>Prymnesium</taxon>
    </lineage>
</organism>
<dbReference type="EMBL" id="JBGBPQ010000022">
    <property type="protein sequence ID" value="KAL1503272.1"/>
    <property type="molecule type" value="Genomic_DNA"/>
</dbReference>
<feature type="transmembrane region" description="Helical" evidence="1">
    <location>
        <begin position="191"/>
        <end position="214"/>
    </location>
</feature>
<feature type="transmembrane region" description="Helical" evidence="1">
    <location>
        <begin position="434"/>
        <end position="455"/>
    </location>
</feature>
<protein>
    <submittedName>
        <fullName evidence="2">Uncharacterized protein</fullName>
    </submittedName>
</protein>
<feature type="transmembrane region" description="Helical" evidence="1">
    <location>
        <begin position="538"/>
        <end position="556"/>
    </location>
</feature>
<feature type="transmembrane region" description="Helical" evidence="1">
    <location>
        <begin position="22"/>
        <end position="47"/>
    </location>
</feature>
<accession>A0AB34IMK5</accession>
<reference evidence="2 3" key="1">
    <citation type="journal article" date="2024" name="Science">
        <title>Giant polyketide synthase enzymes in the biosynthesis of giant marine polyether toxins.</title>
        <authorList>
            <person name="Fallon T.R."/>
            <person name="Shende V.V."/>
            <person name="Wierzbicki I.H."/>
            <person name="Pendleton A.L."/>
            <person name="Watervoot N.F."/>
            <person name="Auber R.P."/>
            <person name="Gonzalez D.J."/>
            <person name="Wisecaver J.H."/>
            <person name="Moore B.S."/>
        </authorList>
    </citation>
    <scope>NUCLEOTIDE SEQUENCE [LARGE SCALE GENOMIC DNA]</scope>
    <source>
        <strain evidence="2 3">12B1</strain>
    </source>
</reference>
<evidence type="ECO:0000313" key="2">
    <source>
        <dbReference type="EMBL" id="KAL1503272.1"/>
    </source>
</evidence>
<dbReference type="Proteomes" id="UP001515480">
    <property type="component" value="Unassembled WGS sequence"/>
</dbReference>
<gene>
    <name evidence="2" type="ORF">AB1Y20_011327</name>
</gene>
<name>A0AB34IMK5_PRYPA</name>
<feature type="transmembrane region" description="Helical" evidence="1">
    <location>
        <begin position="475"/>
        <end position="492"/>
    </location>
</feature>
<keyword evidence="1" id="KW-0812">Transmembrane</keyword>
<feature type="transmembrane region" description="Helical" evidence="1">
    <location>
        <begin position="226"/>
        <end position="251"/>
    </location>
</feature>
<evidence type="ECO:0000256" key="1">
    <source>
        <dbReference type="SAM" id="Phobius"/>
    </source>
</evidence>
<keyword evidence="1" id="KW-1133">Transmembrane helix</keyword>